<dbReference type="InterPro" id="IPR000160">
    <property type="entry name" value="GGDEF_dom"/>
</dbReference>
<dbReference type="AlphaFoldDB" id="A0A542XKK3"/>
<dbReference type="RefSeq" id="WP_142116228.1">
    <property type="nucleotide sequence ID" value="NZ_VFOL01000001.1"/>
</dbReference>
<dbReference type="NCBIfam" id="TIGR00254">
    <property type="entry name" value="GGDEF"/>
    <property type="match status" value="1"/>
</dbReference>
<evidence type="ECO:0000259" key="2">
    <source>
        <dbReference type="PROSITE" id="PS50887"/>
    </source>
</evidence>
<organism evidence="3 4">
    <name type="scientific">Salinispora arenicola</name>
    <dbReference type="NCBI Taxonomy" id="168697"/>
    <lineage>
        <taxon>Bacteria</taxon>
        <taxon>Bacillati</taxon>
        <taxon>Actinomycetota</taxon>
        <taxon>Actinomycetes</taxon>
        <taxon>Micromonosporales</taxon>
        <taxon>Micromonosporaceae</taxon>
        <taxon>Salinispora</taxon>
    </lineage>
</organism>
<dbReference type="InterPro" id="IPR052155">
    <property type="entry name" value="Biofilm_reg_signaling"/>
</dbReference>
<gene>
    <name evidence="3" type="ORF">FB564_1477</name>
</gene>
<dbReference type="Proteomes" id="UP000315983">
    <property type="component" value="Unassembled WGS sequence"/>
</dbReference>
<dbReference type="InterPro" id="IPR043128">
    <property type="entry name" value="Rev_trsase/Diguanyl_cyclase"/>
</dbReference>
<dbReference type="EMBL" id="VFOL01000001">
    <property type="protein sequence ID" value="TQL36384.1"/>
    <property type="molecule type" value="Genomic_DNA"/>
</dbReference>
<accession>A0A542XKK3</accession>
<dbReference type="GeneID" id="93770777"/>
<sequence>MFHPLLDLPAALAAGLLLAAAVALASRHRLRTLRHELAALRRAALLDPLTGLANRAGLTQAWTRLAPTKPHVAVIDLDGFKPINDTHGHAAGDILLTTIAHRLHTINGVAARLGGDEFAALISHPNPTTVATRLARTIAAPVRLPNGATVRVTASIGLAPTTAGDLPAALAAADAAMLRAKTSKTGPALYDPARDDHTTADLRPGVRTRDLPTPNPWGLPVPEAIT</sequence>
<comment type="caution">
    <text evidence="3">The sequence shown here is derived from an EMBL/GenBank/DDBJ whole genome shotgun (WGS) entry which is preliminary data.</text>
</comment>
<dbReference type="PANTHER" id="PTHR44757">
    <property type="entry name" value="DIGUANYLATE CYCLASE DGCP"/>
    <property type="match status" value="1"/>
</dbReference>
<protein>
    <submittedName>
        <fullName evidence="3">Diguanylate cyclase (GGDEF)-like protein</fullName>
    </submittedName>
</protein>
<dbReference type="PANTHER" id="PTHR44757:SF2">
    <property type="entry name" value="BIOFILM ARCHITECTURE MAINTENANCE PROTEIN MBAA"/>
    <property type="match status" value="1"/>
</dbReference>
<dbReference type="CDD" id="cd01949">
    <property type="entry name" value="GGDEF"/>
    <property type="match status" value="1"/>
</dbReference>
<dbReference type="Gene3D" id="3.30.70.270">
    <property type="match status" value="1"/>
</dbReference>
<dbReference type="PROSITE" id="PS50887">
    <property type="entry name" value="GGDEF"/>
    <property type="match status" value="1"/>
</dbReference>
<evidence type="ECO:0000256" key="1">
    <source>
        <dbReference type="SAM" id="MobiDB-lite"/>
    </source>
</evidence>
<dbReference type="SUPFAM" id="SSF55073">
    <property type="entry name" value="Nucleotide cyclase"/>
    <property type="match status" value="1"/>
</dbReference>
<name>A0A542XKK3_SALAC</name>
<dbReference type="InterPro" id="IPR029787">
    <property type="entry name" value="Nucleotide_cyclase"/>
</dbReference>
<feature type="domain" description="GGDEF" evidence="2">
    <location>
        <begin position="68"/>
        <end position="192"/>
    </location>
</feature>
<dbReference type="SMART" id="SM00267">
    <property type="entry name" value="GGDEF"/>
    <property type="match status" value="1"/>
</dbReference>
<proteinExistence type="predicted"/>
<reference evidence="3 4" key="1">
    <citation type="submission" date="2019-06" db="EMBL/GenBank/DDBJ databases">
        <title>Sequencing the genomes of 1000 actinobacteria strains.</title>
        <authorList>
            <person name="Klenk H.-P."/>
        </authorList>
    </citation>
    <scope>NUCLEOTIDE SEQUENCE [LARGE SCALE GENOMIC DNA]</scope>
    <source>
        <strain evidence="3 4">DSM 44819</strain>
    </source>
</reference>
<dbReference type="Pfam" id="PF00990">
    <property type="entry name" value="GGDEF"/>
    <property type="match status" value="1"/>
</dbReference>
<evidence type="ECO:0000313" key="4">
    <source>
        <dbReference type="Proteomes" id="UP000315983"/>
    </source>
</evidence>
<evidence type="ECO:0000313" key="3">
    <source>
        <dbReference type="EMBL" id="TQL36384.1"/>
    </source>
</evidence>
<feature type="region of interest" description="Disordered" evidence="1">
    <location>
        <begin position="187"/>
        <end position="226"/>
    </location>
</feature>